<keyword evidence="7 9" id="KW-0173">Coenzyme A biosynthesis</keyword>
<feature type="binding site" evidence="9">
    <location>
        <begin position="9"/>
        <end position="10"/>
    </location>
    <ligand>
        <name>ATP</name>
        <dbReference type="ChEBI" id="CHEBI:30616"/>
    </ligand>
</feature>
<evidence type="ECO:0000256" key="2">
    <source>
        <dbReference type="ARBA" id="ARBA00022679"/>
    </source>
</evidence>
<feature type="binding site" evidence="9">
    <location>
        <position position="41"/>
    </location>
    <ligand>
        <name>substrate</name>
    </ligand>
</feature>
<evidence type="ECO:0000256" key="7">
    <source>
        <dbReference type="ARBA" id="ARBA00022993"/>
    </source>
</evidence>
<dbReference type="InterPro" id="IPR001980">
    <property type="entry name" value="PPAT"/>
</dbReference>
<keyword evidence="4 9" id="KW-0547">Nucleotide-binding</keyword>
<comment type="subcellular location">
    <subcellularLocation>
        <location evidence="9">Cytoplasm</location>
    </subcellularLocation>
</comment>
<feature type="binding site" evidence="9">
    <location>
        <position position="87"/>
    </location>
    <ligand>
        <name>substrate</name>
    </ligand>
</feature>
<gene>
    <name evidence="9" type="primary">coaD</name>
    <name evidence="11" type="ORF">B5F17_12985</name>
</gene>
<dbReference type="UniPathway" id="UPA00241">
    <property type="reaction ID" value="UER00355"/>
</dbReference>
<protein>
    <recommendedName>
        <fullName evidence="9">Phosphopantetheine adenylyltransferase</fullName>
        <ecNumber evidence="9">2.7.7.3</ecNumber>
    </recommendedName>
    <alternativeName>
        <fullName evidence="9">Dephospho-CoA pyrophosphorylase</fullName>
    </alternativeName>
    <alternativeName>
        <fullName evidence="9">Pantetheine-phosphate adenylyltransferase</fullName>
        <shortName evidence="9">PPAT</shortName>
    </alternativeName>
</protein>
<evidence type="ECO:0000256" key="1">
    <source>
        <dbReference type="ARBA" id="ARBA00022490"/>
    </source>
</evidence>
<keyword evidence="6 9" id="KW-0460">Magnesium</keyword>
<comment type="caution">
    <text evidence="11">The sequence shown here is derived from an EMBL/GenBank/DDBJ whole genome shotgun (WGS) entry which is preliminary data.</text>
</comment>
<dbReference type="GO" id="GO:0005524">
    <property type="term" value="F:ATP binding"/>
    <property type="evidence" value="ECO:0007669"/>
    <property type="project" value="UniProtKB-KW"/>
</dbReference>
<feature type="binding site" evidence="9">
    <location>
        <position position="9"/>
    </location>
    <ligand>
        <name>substrate</name>
    </ligand>
</feature>
<feature type="domain" description="Cytidyltransferase-like" evidence="10">
    <location>
        <begin position="5"/>
        <end position="133"/>
    </location>
</feature>
<dbReference type="EMBL" id="NFKK01000022">
    <property type="protein sequence ID" value="OUP51440.1"/>
    <property type="molecule type" value="Genomic_DNA"/>
</dbReference>
<dbReference type="NCBIfam" id="TIGR01510">
    <property type="entry name" value="coaD_prev_kdtB"/>
    <property type="match status" value="1"/>
</dbReference>
<dbReference type="Gene3D" id="3.40.50.620">
    <property type="entry name" value="HUPs"/>
    <property type="match status" value="1"/>
</dbReference>
<sequence length="161" mass="18055">MKIAIYPGSFDPVTLGHLDVIERAAALFDRLIVVVMHNQTKKPMFTPEERQAFLRRVTSHLDNVEVDMFGGLLAEYARQRGACTIVKGLRAVSDFESEFQMALANRKLNPDLDTAFLMTSAEYMYLSSSIVKDIAAHGGDISGFVSPELVDEVLKRMRKED</sequence>
<accession>A0A1Y4L6G9</accession>
<comment type="subunit">
    <text evidence="9">Homohexamer.</text>
</comment>
<dbReference type="NCBIfam" id="TIGR00125">
    <property type="entry name" value="cyt_tran_rel"/>
    <property type="match status" value="1"/>
</dbReference>
<dbReference type="CDD" id="cd02163">
    <property type="entry name" value="PPAT"/>
    <property type="match status" value="1"/>
</dbReference>
<dbReference type="HAMAP" id="MF_00151">
    <property type="entry name" value="PPAT_bact"/>
    <property type="match status" value="1"/>
</dbReference>
<name>A0A1Y4L6G9_9FIRM</name>
<dbReference type="InterPro" id="IPR004821">
    <property type="entry name" value="Cyt_trans-like"/>
</dbReference>
<evidence type="ECO:0000256" key="5">
    <source>
        <dbReference type="ARBA" id="ARBA00022840"/>
    </source>
</evidence>
<feature type="binding site" evidence="9">
    <location>
        <position position="73"/>
    </location>
    <ligand>
        <name>substrate</name>
    </ligand>
</feature>
<evidence type="ECO:0000256" key="3">
    <source>
        <dbReference type="ARBA" id="ARBA00022695"/>
    </source>
</evidence>
<dbReference type="PANTHER" id="PTHR21342">
    <property type="entry name" value="PHOSPHOPANTETHEINE ADENYLYLTRANSFERASE"/>
    <property type="match status" value="1"/>
</dbReference>
<dbReference type="InterPro" id="IPR014729">
    <property type="entry name" value="Rossmann-like_a/b/a_fold"/>
</dbReference>
<evidence type="ECO:0000256" key="8">
    <source>
        <dbReference type="ARBA" id="ARBA00029346"/>
    </source>
</evidence>
<evidence type="ECO:0000256" key="4">
    <source>
        <dbReference type="ARBA" id="ARBA00022741"/>
    </source>
</evidence>
<feature type="binding site" evidence="9">
    <location>
        <position position="98"/>
    </location>
    <ligand>
        <name>ATP</name>
        <dbReference type="ChEBI" id="CHEBI:30616"/>
    </ligand>
</feature>
<dbReference type="RefSeq" id="WP_016148674.1">
    <property type="nucleotide sequence ID" value="NZ_CABKSA010000002.1"/>
</dbReference>
<organism evidence="11 12">
    <name type="scientific">Butyricicoccus pullicaecorum</name>
    <dbReference type="NCBI Taxonomy" id="501571"/>
    <lineage>
        <taxon>Bacteria</taxon>
        <taxon>Bacillati</taxon>
        <taxon>Bacillota</taxon>
        <taxon>Clostridia</taxon>
        <taxon>Eubacteriales</taxon>
        <taxon>Butyricicoccaceae</taxon>
        <taxon>Butyricicoccus</taxon>
    </lineage>
</organism>
<keyword evidence="1 9" id="KW-0963">Cytoplasm</keyword>
<comment type="catalytic activity">
    <reaction evidence="8 9">
        <text>(R)-4'-phosphopantetheine + ATP + H(+) = 3'-dephospho-CoA + diphosphate</text>
        <dbReference type="Rhea" id="RHEA:19801"/>
        <dbReference type="ChEBI" id="CHEBI:15378"/>
        <dbReference type="ChEBI" id="CHEBI:30616"/>
        <dbReference type="ChEBI" id="CHEBI:33019"/>
        <dbReference type="ChEBI" id="CHEBI:57328"/>
        <dbReference type="ChEBI" id="CHEBI:61723"/>
        <dbReference type="EC" id="2.7.7.3"/>
    </reaction>
</comment>
<comment type="pathway">
    <text evidence="9">Cofactor biosynthesis; coenzyme A biosynthesis; CoA from (R)-pantothenate: step 4/5.</text>
</comment>
<feature type="site" description="Transition state stabilizer" evidence="9">
    <location>
        <position position="17"/>
    </location>
</feature>
<dbReference type="GO" id="GO:0015937">
    <property type="term" value="P:coenzyme A biosynthetic process"/>
    <property type="evidence" value="ECO:0007669"/>
    <property type="project" value="UniProtKB-UniRule"/>
</dbReference>
<comment type="similarity">
    <text evidence="9">Belongs to the bacterial CoaD family.</text>
</comment>
<feature type="binding site" evidence="9">
    <location>
        <begin position="123"/>
        <end position="129"/>
    </location>
    <ligand>
        <name>ATP</name>
        <dbReference type="ChEBI" id="CHEBI:30616"/>
    </ligand>
</feature>
<proteinExistence type="inferred from homology"/>
<keyword evidence="5 9" id="KW-0067">ATP-binding</keyword>
<dbReference type="Proteomes" id="UP000195897">
    <property type="component" value="Unassembled WGS sequence"/>
</dbReference>
<feature type="binding site" evidence="9">
    <location>
        <position position="17"/>
    </location>
    <ligand>
        <name>ATP</name>
        <dbReference type="ChEBI" id="CHEBI:30616"/>
    </ligand>
</feature>
<keyword evidence="2 9" id="KW-0808">Transferase</keyword>
<comment type="function">
    <text evidence="9">Reversibly transfers an adenylyl group from ATP to 4'-phosphopantetheine, yielding dephospho-CoA (dPCoA) and pyrophosphate.</text>
</comment>
<reference evidence="12" key="1">
    <citation type="submission" date="2017-04" db="EMBL/GenBank/DDBJ databases">
        <title>Function of individual gut microbiota members based on whole genome sequencing of pure cultures obtained from chicken caecum.</title>
        <authorList>
            <person name="Medvecky M."/>
            <person name="Cejkova D."/>
            <person name="Polansky O."/>
            <person name="Karasova D."/>
            <person name="Kubasova T."/>
            <person name="Cizek A."/>
            <person name="Rychlik I."/>
        </authorList>
    </citation>
    <scope>NUCLEOTIDE SEQUENCE [LARGE SCALE GENOMIC DNA]</scope>
    <source>
        <strain evidence="12">An180</strain>
    </source>
</reference>
<dbReference type="GO" id="GO:0005737">
    <property type="term" value="C:cytoplasm"/>
    <property type="evidence" value="ECO:0007669"/>
    <property type="project" value="UniProtKB-SubCell"/>
</dbReference>
<dbReference type="GO" id="GO:0004595">
    <property type="term" value="F:pantetheine-phosphate adenylyltransferase activity"/>
    <property type="evidence" value="ECO:0007669"/>
    <property type="project" value="UniProtKB-UniRule"/>
</dbReference>
<dbReference type="SUPFAM" id="SSF52374">
    <property type="entry name" value="Nucleotidylyl transferase"/>
    <property type="match status" value="1"/>
</dbReference>
<dbReference type="PRINTS" id="PR01020">
    <property type="entry name" value="LPSBIOSNTHSS"/>
</dbReference>
<dbReference type="AlphaFoldDB" id="A0A1Y4L6G9"/>
<evidence type="ECO:0000313" key="11">
    <source>
        <dbReference type="EMBL" id="OUP51440.1"/>
    </source>
</evidence>
<keyword evidence="3 9" id="KW-0548">Nucleotidyltransferase</keyword>
<evidence type="ECO:0000313" key="12">
    <source>
        <dbReference type="Proteomes" id="UP000195897"/>
    </source>
</evidence>
<dbReference type="Pfam" id="PF01467">
    <property type="entry name" value="CTP_transf_like"/>
    <property type="match status" value="1"/>
</dbReference>
<dbReference type="PANTHER" id="PTHR21342:SF1">
    <property type="entry name" value="PHOSPHOPANTETHEINE ADENYLYLTRANSFERASE"/>
    <property type="match status" value="1"/>
</dbReference>
<evidence type="ECO:0000259" key="10">
    <source>
        <dbReference type="Pfam" id="PF01467"/>
    </source>
</evidence>
<comment type="cofactor">
    <cofactor evidence="9">
        <name>Mg(2+)</name>
        <dbReference type="ChEBI" id="CHEBI:18420"/>
    </cofactor>
</comment>
<evidence type="ECO:0000256" key="9">
    <source>
        <dbReference type="HAMAP-Rule" id="MF_00151"/>
    </source>
</evidence>
<feature type="binding site" evidence="9">
    <location>
        <begin position="88"/>
        <end position="90"/>
    </location>
    <ligand>
        <name>ATP</name>
        <dbReference type="ChEBI" id="CHEBI:30616"/>
    </ligand>
</feature>
<evidence type="ECO:0000256" key="6">
    <source>
        <dbReference type="ARBA" id="ARBA00022842"/>
    </source>
</evidence>
<dbReference type="EC" id="2.7.7.3" evidence="9"/>